<dbReference type="OMA" id="KFHYVEA"/>
<dbReference type="InParanoid" id="F8PPN7"/>
<gene>
    <name evidence="4" type="ORF">SERLA73DRAFT_86257</name>
</gene>
<dbReference type="STRING" id="936435.F8PPN7"/>
<dbReference type="PRINTS" id="PR00111">
    <property type="entry name" value="ABHYDROLASE"/>
</dbReference>
<dbReference type="InterPro" id="IPR029058">
    <property type="entry name" value="AB_hydrolase_fold"/>
</dbReference>
<dbReference type="InterPro" id="IPR000639">
    <property type="entry name" value="Epox_hydrolase-like"/>
</dbReference>
<dbReference type="PRINTS" id="PR00412">
    <property type="entry name" value="EPOXHYDRLASE"/>
</dbReference>
<accession>F8PPN7</accession>
<dbReference type="OrthoDB" id="284184at2759"/>
<evidence type="ECO:0000256" key="2">
    <source>
        <dbReference type="ARBA" id="ARBA00038334"/>
    </source>
</evidence>
<keyword evidence="1" id="KW-0378">Hydrolase</keyword>
<proteinExistence type="inferred from homology"/>
<dbReference type="Pfam" id="PF00561">
    <property type="entry name" value="Abhydrolase_1"/>
    <property type="match status" value="1"/>
</dbReference>
<comment type="similarity">
    <text evidence="2">Belongs to the AB hydrolase superfamily. Epoxide hydrolase family.</text>
</comment>
<dbReference type="HOGENOM" id="CLU_020336_7_0_1"/>
<protein>
    <recommendedName>
        <fullName evidence="3">AB hydrolase-1 domain-containing protein</fullName>
    </recommendedName>
</protein>
<evidence type="ECO:0000259" key="3">
    <source>
        <dbReference type="Pfam" id="PF00561"/>
    </source>
</evidence>
<dbReference type="PANTHER" id="PTHR43329">
    <property type="entry name" value="EPOXIDE HYDROLASE"/>
    <property type="match status" value="1"/>
</dbReference>
<organism evidence="5">
    <name type="scientific">Serpula lacrymans var. lacrymans (strain S7.3)</name>
    <name type="common">Dry rot fungus</name>
    <dbReference type="NCBI Taxonomy" id="936435"/>
    <lineage>
        <taxon>Eukaryota</taxon>
        <taxon>Fungi</taxon>
        <taxon>Dikarya</taxon>
        <taxon>Basidiomycota</taxon>
        <taxon>Agaricomycotina</taxon>
        <taxon>Agaricomycetes</taxon>
        <taxon>Agaricomycetidae</taxon>
        <taxon>Boletales</taxon>
        <taxon>Coniophorineae</taxon>
        <taxon>Serpulaceae</taxon>
        <taxon>Serpula</taxon>
    </lineage>
</organism>
<dbReference type="Proteomes" id="UP000008063">
    <property type="component" value="Unassembled WGS sequence"/>
</dbReference>
<dbReference type="InterPro" id="IPR000073">
    <property type="entry name" value="AB_hydrolase_1"/>
</dbReference>
<feature type="domain" description="AB hydrolase-1" evidence="3">
    <location>
        <begin position="38"/>
        <end position="307"/>
    </location>
</feature>
<dbReference type="AlphaFoldDB" id="F8PPN7"/>
<evidence type="ECO:0000313" key="4">
    <source>
        <dbReference type="EMBL" id="EGO02095.1"/>
    </source>
</evidence>
<dbReference type="eggNOG" id="KOG4178">
    <property type="taxonomic scope" value="Eukaryota"/>
</dbReference>
<reference evidence="5" key="1">
    <citation type="journal article" date="2011" name="Science">
        <title>The plant cell wall-decomposing machinery underlies the functional diversity of forest fungi.</title>
        <authorList>
            <person name="Eastwood D.C."/>
            <person name="Floudas D."/>
            <person name="Binder M."/>
            <person name="Majcherczyk A."/>
            <person name="Schneider P."/>
            <person name="Aerts A."/>
            <person name="Asiegbu F.O."/>
            <person name="Baker S.E."/>
            <person name="Barry K."/>
            <person name="Bendiksby M."/>
            <person name="Blumentritt M."/>
            <person name="Coutinho P.M."/>
            <person name="Cullen D."/>
            <person name="de Vries R.P."/>
            <person name="Gathman A."/>
            <person name="Goodell B."/>
            <person name="Henrissat B."/>
            <person name="Ihrmark K."/>
            <person name="Kauserud H."/>
            <person name="Kohler A."/>
            <person name="LaButti K."/>
            <person name="Lapidus A."/>
            <person name="Lavin J.L."/>
            <person name="Lee Y.-H."/>
            <person name="Lindquist E."/>
            <person name="Lilly W."/>
            <person name="Lucas S."/>
            <person name="Morin E."/>
            <person name="Murat C."/>
            <person name="Oguiza J.A."/>
            <person name="Park J."/>
            <person name="Pisabarro A.G."/>
            <person name="Riley R."/>
            <person name="Rosling A."/>
            <person name="Salamov A."/>
            <person name="Schmidt O."/>
            <person name="Schmutz J."/>
            <person name="Skrede I."/>
            <person name="Stenlid J."/>
            <person name="Wiebenga A."/>
            <person name="Xie X."/>
            <person name="Kuees U."/>
            <person name="Hibbett D.S."/>
            <person name="Hoffmeister D."/>
            <person name="Hoegberg N."/>
            <person name="Martin F."/>
            <person name="Grigoriev I.V."/>
            <person name="Watkinson S.C."/>
        </authorList>
    </citation>
    <scope>NUCLEOTIDE SEQUENCE [LARGE SCALE GENOMIC DNA]</scope>
    <source>
        <strain evidence="5">strain S7.3</strain>
    </source>
</reference>
<name>F8PPN7_SERL3</name>
<dbReference type="SUPFAM" id="SSF53474">
    <property type="entry name" value="alpha/beta-Hydrolases"/>
    <property type="match status" value="1"/>
</dbReference>
<dbReference type="GO" id="GO:0016787">
    <property type="term" value="F:hydrolase activity"/>
    <property type="evidence" value="ECO:0007669"/>
    <property type="project" value="UniProtKB-KW"/>
</dbReference>
<evidence type="ECO:0000313" key="5">
    <source>
        <dbReference type="Proteomes" id="UP000008063"/>
    </source>
</evidence>
<evidence type="ECO:0000256" key="1">
    <source>
        <dbReference type="ARBA" id="ARBA00022801"/>
    </source>
</evidence>
<dbReference type="Gene3D" id="3.40.50.1820">
    <property type="entry name" value="alpha/beta hydrolase"/>
    <property type="match status" value="1"/>
</dbReference>
<keyword evidence="5" id="KW-1185">Reference proteome</keyword>
<dbReference type="EMBL" id="GL945477">
    <property type="protein sequence ID" value="EGO02095.1"/>
    <property type="molecule type" value="Genomic_DNA"/>
</dbReference>
<sequence>MDPTRPESFNHRSERLSTGRTYHFVDQIPTNYIPGSTPTLLCLHGFPDLWYGWRYQIGPWTRKGYRTVVPDMLGYGQTDMPFDATQYSTKMLCNDLVALLDLLGVSKAIVVGHDWGSYTAGRFALWHPDRLLALVMMSVPYTPPSLNYMPVEGVVSRYQDFGYQAYFATHSSTADIDPKVSYLLQILYRKSDGVMPWTKPGEMKNLLINEREVTDCLLNHKELEYYVSQFSRGVLGPLSYYRTAKVRYEEEKAASLPVNLRADLPVLFIWGNNDRTCPPANVRKSRRFIPKVQDVVVEGTGHWIMVEASETVTQQVLRWLDGLATQRSNL</sequence>